<keyword evidence="7" id="KW-0732">Signal</keyword>
<evidence type="ECO:0008006" key="10">
    <source>
        <dbReference type="Google" id="ProtNLM"/>
    </source>
</evidence>
<evidence type="ECO:0000256" key="5">
    <source>
        <dbReference type="ARBA" id="ARBA00023136"/>
    </source>
</evidence>
<proteinExistence type="inferred from homology"/>
<dbReference type="PANTHER" id="PTHR12191">
    <property type="entry name" value="SOLUTE CARRIER FAMILY 39"/>
    <property type="match status" value="1"/>
</dbReference>
<dbReference type="PANTHER" id="PTHR12191:SF37">
    <property type="entry name" value="ZINC TRANSPORTER FOI"/>
    <property type="match status" value="1"/>
</dbReference>
<feature type="transmembrane region" description="Helical" evidence="6">
    <location>
        <begin position="509"/>
        <end position="529"/>
    </location>
</feature>
<gene>
    <name evidence="8" type="ORF">MN116_004977</name>
</gene>
<comment type="subcellular location">
    <subcellularLocation>
        <location evidence="1">Membrane</location>
        <topology evidence="1">Multi-pass membrane protein</topology>
    </subcellularLocation>
</comment>
<dbReference type="EMBL" id="JALJAT010000003">
    <property type="protein sequence ID" value="KAK4471560.1"/>
    <property type="molecule type" value="Genomic_DNA"/>
</dbReference>
<comment type="similarity">
    <text evidence="2">Belongs to the ZIP transporter (TC 2.A.5) family.</text>
</comment>
<dbReference type="InterPro" id="IPR003689">
    <property type="entry name" value="ZIP"/>
</dbReference>
<dbReference type="GO" id="GO:0140410">
    <property type="term" value="F:monoatomic cation:bicarbonate symporter activity"/>
    <property type="evidence" value="ECO:0007669"/>
    <property type="project" value="TreeGrafter"/>
</dbReference>
<dbReference type="Pfam" id="PF02535">
    <property type="entry name" value="Zip"/>
    <property type="match status" value="2"/>
</dbReference>
<reference evidence="8" key="2">
    <citation type="journal article" date="2023" name="Infect Dis Poverty">
        <title>Chromosome-scale genome of the human blood fluke Schistosoma mekongi and its implications for public health.</title>
        <authorList>
            <person name="Zhou M."/>
            <person name="Xu L."/>
            <person name="Xu D."/>
            <person name="Chen W."/>
            <person name="Khan J."/>
            <person name="Hu Y."/>
            <person name="Huang H."/>
            <person name="Wei H."/>
            <person name="Zhang Y."/>
            <person name="Chusongsang P."/>
            <person name="Tanasarnprasert K."/>
            <person name="Hu X."/>
            <person name="Limpanont Y."/>
            <person name="Lv Z."/>
        </authorList>
    </citation>
    <scope>NUCLEOTIDE SEQUENCE</scope>
    <source>
        <strain evidence="8">LV_2022a</strain>
    </source>
</reference>
<dbReference type="GO" id="GO:0030003">
    <property type="term" value="P:intracellular monoatomic cation homeostasis"/>
    <property type="evidence" value="ECO:0007669"/>
    <property type="project" value="TreeGrafter"/>
</dbReference>
<organism evidence="8 9">
    <name type="scientific">Schistosoma mekongi</name>
    <name type="common">Parasitic worm</name>
    <dbReference type="NCBI Taxonomy" id="38744"/>
    <lineage>
        <taxon>Eukaryota</taxon>
        <taxon>Metazoa</taxon>
        <taxon>Spiralia</taxon>
        <taxon>Lophotrochozoa</taxon>
        <taxon>Platyhelminthes</taxon>
        <taxon>Trematoda</taxon>
        <taxon>Digenea</taxon>
        <taxon>Strigeidida</taxon>
        <taxon>Schistosomatoidea</taxon>
        <taxon>Schistosomatidae</taxon>
        <taxon>Schistosoma</taxon>
    </lineage>
</organism>
<accession>A0AAE1ZCA5</accession>
<evidence type="ECO:0000313" key="8">
    <source>
        <dbReference type="EMBL" id="KAK4471560.1"/>
    </source>
</evidence>
<dbReference type="GO" id="GO:0005385">
    <property type="term" value="F:zinc ion transmembrane transporter activity"/>
    <property type="evidence" value="ECO:0007669"/>
    <property type="project" value="TreeGrafter"/>
</dbReference>
<evidence type="ECO:0000256" key="6">
    <source>
        <dbReference type="SAM" id="Phobius"/>
    </source>
</evidence>
<feature type="transmembrane region" description="Helical" evidence="6">
    <location>
        <begin position="128"/>
        <end position="153"/>
    </location>
</feature>
<keyword evidence="5 6" id="KW-0472">Membrane</keyword>
<evidence type="ECO:0000313" key="9">
    <source>
        <dbReference type="Proteomes" id="UP001292079"/>
    </source>
</evidence>
<feature type="transmembrane region" description="Helical" evidence="6">
    <location>
        <begin position="574"/>
        <end position="594"/>
    </location>
</feature>
<dbReference type="GO" id="GO:0005886">
    <property type="term" value="C:plasma membrane"/>
    <property type="evidence" value="ECO:0007669"/>
    <property type="project" value="TreeGrafter"/>
</dbReference>
<feature type="signal peptide" evidence="7">
    <location>
        <begin position="1"/>
        <end position="22"/>
    </location>
</feature>
<feature type="transmembrane region" description="Helical" evidence="6">
    <location>
        <begin position="535"/>
        <end position="553"/>
    </location>
</feature>
<protein>
    <recommendedName>
        <fullName evidence="10">Zinc transporter foi</fullName>
    </recommendedName>
</protein>
<evidence type="ECO:0000256" key="3">
    <source>
        <dbReference type="ARBA" id="ARBA00022692"/>
    </source>
</evidence>
<dbReference type="Proteomes" id="UP001292079">
    <property type="component" value="Unassembled WGS sequence"/>
</dbReference>
<name>A0AAE1ZCA5_SCHME</name>
<dbReference type="AlphaFoldDB" id="A0AAE1ZCA5"/>
<comment type="caution">
    <text evidence="8">The sequence shown here is derived from an EMBL/GenBank/DDBJ whole genome shotgun (WGS) entry which is preliminary data.</text>
</comment>
<reference evidence="8" key="1">
    <citation type="submission" date="2022-04" db="EMBL/GenBank/DDBJ databases">
        <authorList>
            <person name="Xu L."/>
            <person name="Lv Z."/>
        </authorList>
    </citation>
    <scope>NUCLEOTIDE SEQUENCE</scope>
    <source>
        <strain evidence="8">LV_2022a</strain>
    </source>
</reference>
<evidence type="ECO:0000256" key="4">
    <source>
        <dbReference type="ARBA" id="ARBA00022989"/>
    </source>
</evidence>
<evidence type="ECO:0000256" key="1">
    <source>
        <dbReference type="ARBA" id="ARBA00004141"/>
    </source>
</evidence>
<dbReference type="GO" id="GO:0071578">
    <property type="term" value="P:zinc ion import across plasma membrane"/>
    <property type="evidence" value="ECO:0007669"/>
    <property type="project" value="TreeGrafter"/>
</dbReference>
<evidence type="ECO:0000256" key="2">
    <source>
        <dbReference type="ARBA" id="ARBA00006939"/>
    </source>
</evidence>
<keyword evidence="4 6" id="KW-1133">Transmembrane helix</keyword>
<feature type="chain" id="PRO_5042029470" description="Zinc transporter foi" evidence="7">
    <location>
        <begin position="23"/>
        <end position="603"/>
    </location>
</feature>
<sequence length="603" mass="67153">MIYINMIHNIFILLIFFNWSTSINNQTEQNATTWCRQYRQSSHKSIDNAFDIPHLILHLNKDVNATFSTAPTLNWYDSVKIYHENKTEQNFKLMCMELYRIVTDSKNNSQDGNEMLNVYSIWNIRLKVWIASLISILVISAVGLLGVGVVPLVQKVFYNHVIQYLVALAVGTLTGDAMLHLLPHAISGGQGHGHKEASEEEDGERIAILKGLVALGGVYFFFMAEKILSLTSEHRAEKKLEKEDRERTLLNLPIAPGTRRLSSIRTSLVPSGHLTVPGQTRRSSQFDPTSCRRASRAMSIANEDVFVTGLSSKAMKSIDILYSYAEEYNELTRRPSQDIGLDQPITKNELQLRLPDGRSKQISEMNASNKDLQNQQQLQANSAINVPNITIEANDEVEKTSEVKTKDSNKQLRIDLPDHHEEEEKSFDHEHSHSHSHEVPESVAAVAWMVIMGDGLHNFTDGMAIGAAFAQSISGGLSTSVAVFCHELPHELGDFAVLLKTGMRIKEAMFFNIISSILCLFGMLVGIAVGNIESASYWIFSITAGTFIYIALVDMLPELNSAELRPGQTRIGQLVIQTAGLTTGVGIMLVIALFEDSIRVIVD</sequence>
<dbReference type="InterPro" id="IPR050799">
    <property type="entry name" value="ZIP_Transporter"/>
</dbReference>
<evidence type="ECO:0000256" key="7">
    <source>
        <dbReference type="SAM" id="SignalP"/>
    </source>
</evidence>
<keyword evidence="9" id="KW-1185">Reference proteome</keyword>
<keyword evidence="3 6" id="KW-0812">Transmembrane</keyword>